<organism evidence="2">
    <name type="scientific">freshwater metagenome</name>
    <dbReference type="NCBI Taxonomy" id="449393"/>
    <lineage>
        <taxon>unclassified sequences</taxon>
        <taxon>metagenomes</taxon>
        <taxon>ecological metagenomes</taxon>
    </lineage>
</organism>
<feature type="transmembrane region" description="Helical" evidence="1">
    <location>
        <begin position="129"/>
        <end position="149"/>
    </location>
</feature>
<dbReference type="InterPro" id="IPR046737">
    <property type="entry name" value="DUF6629"/>
</dbReference>
<dbReference type="EMBL" id="CAEZYZ010000111">
    <property type="protein sequence ID" value="CAB4749257.1"/>
    <property type="molecule type" value="Genomic_DNA"/>
</dbReference>
<evidence type="ECO:0000256" key="1">
    <source>
        <dbReference type="SAM" id="Phobius"/>
    </source>
</evidence>
<gene>
    <name evidence="2" type="ORF">UFOPK2810_00762</name>
</gene>
<evidence type="ECO:0000313" key="2">
    <source>
        <dbReference type="EMBL" id="CAB4749257.1"/>
    </source>
</evidence>
<dbReference type="Pfam" id="PF20334">
    <property type="entry name" value="DUF6629"/>
    <property type="match status" value="1"/>
</dbReference>
<feature type="transmembrane region" description="Helical" evidence="1">
    <location>
        <begin position="161"/>
        <end position="180"/>
    </location>
</feature>
<keyword evidence="1" id="KW-0472">Membrane</keyword>
<keyword evidence="1" id="KW-0812">Transmembrane</keyword>
<dbReference type="AlphaFoldDB" id="A0A6J6TRT6"/>
<accession>A0A6J6TRT6</accession>
<name>A0A6J6TRT6_9ZZZZ</name>
<proteinExistence type="predicted"/>
<reference evidence="2" key="1">
    <citation type="submission" date="2020-05" db="EMBL/GenBank/DDBJ databases">
        <authorList>
            <person name="Chiriac C."/>
            <person name="Salcher M."/>
            <person name="Ghai R."/>
            <person name="Kavagutti S V."/>
        </authorList>
    </citation>
    <scope>NUCLEOTIDE SEQUENCE</scope>
</reference>
<protein>
    <submittedName>
        <fullName evidence="2">Unannotated protein</fullName>
    </submittedName>
</protein>
<keyword evidence="1" id="KW-1133">Transmembrane helix</keyword>
<feature type="transmembrane region" description="Helical" evidence="1">
    <location>
        <begin position="34"/>
        <end position="55"/>
    </location>
</feature>
<sequence length="228" mass="24043">MCLSVEFDIVAGAAISVVAIDAIRHHRTGRELPLALVPAVLAVHTFLSAVVWLGVDGTVSEPVAHTASVLYLFIAYALLPIYVPIAVLLIAPPDWHRNAVLVMCAVGAIPALGYGYALMQGQGTASPDSYYIAFGMQGTAGVLGVLYVVSTCGALLLSGSAPLIAWGVVNAVAVSALVAWNSLGLPARWCLWAAVTSGFAAWCLRKERPQQIETDWVAEALRPRGIRP</sequence>
<feature type="transmembrane region" description="Helical" evidence="1">
    <location>
        <begin position="186"/>
        <end position="204"/>
    </location>
</feature>
<feature type="transmembrane region" description="Helical" evidence="1">
    <location>
        <begin position="98"/>
        <end position="117"/>
    </location>
</feature>
<feature type="transmembrane region" description="Helical" evidence="1">
    <location>
        <begin position="67"/>
        <end position="91"/>
    </location>
</feature>